<dbReference type="eggNOG" id="ENOG502S2YA">
    <property type="taxonomic scope" value="Eukaryota"/>
</dbReference>
<evidence type="ECO:0000313" key="6">
    <source>
        <dbReference type="Proteomes" id="UP000027135"/>
    </source>
</evidence>
<dbReference type="OrthoDB" id="6337346at2759"/>
<dbReference type="PANTHER" id="PTHR33236">
    <property type="entry name" value="INTRAFLAGELLAR TRANSPORT PROTEIN 122 FAMILY PROTEIN-RELATED"/>
    <property type="match status" value="1"/>
</dbReference>
<dbReference type="PROSITE" id="PS01180">
    <property type="entry name" value="CUB"/>
    <property type="match status" value="1"/>
</dbReference>
<evidence type="ECO:0000313" key="5">
    <source>
        <dbReference type="EMBL" id="KDR12057.1"/>
    </source>
</evidence>
<dbReference type="STRING" id="136037.A0A067QT51"/>
<dbReference type="EMBL" id="KK853050">
    <property type="protein sequence ID" value="KDR12057.1"/>
    <property type="molecule type" value="Genomic_DNA"/>
</dbReference>
<dbReference type="InterPro" id="IPR058698">
    <property type="entry name" value="CUB_metazoa"/>
</dbReference>
<keyword evidence="6" id="KW-1185">Reference proteome</keyword>
<sequence length="441" mass="48319">MIMAYGLLLICITLQLVTSQARLEFADNSTNRDQRNILLYQSLFMPPRRHQPNSNTNSNMEEEGAATSRIENMACRALDGTTGLCYSKSECTELDGRSVGLCDDDTGEDGPICCIVEKSCRNITKQAISYFVNPSYPDRDRLGSFCDFRIDITNKNVCQVRLDLEEFSLLGPHTTMGICRSDRFVAMTSLPNGIGISELCGENAGQHLYVPVDATVGSASVSLMVMTSGAKAYQWHIRATQIDCRTTPELVAPNGCLQYHTDLSGNIRSFNYDPADSGHYQSNLDYAICIQRSPNTCRVEFNQVENSVFWINTADGMYLEEGVGRAGAAACDLSSHDYLYIPGGRDGSDGQPGGAFSEPTADKFCGRSLSGLAVTETADRMRSGYVLDPPDNNTLASTVTSYAAGPIVLRFHSDDIIEPDQELGFDIMYRQLGTGCIRSLK</sequence>
<evidence type="ECO:0000259" key="4">
    <source>
        <dbReference type="PROSITE" id="PS01180"/>
    </source>
</evidence>
<dbReference type="Gene3D" id="2.60.120.290">
    <property type="entry name" value="Spermadhesin, CUB domain"/>
    <property type="match status" value="1"/>
</dbReference>
<reference evidence="5 6" key="1">
    <citation type="journal article" date="2014" name="Nat. Commun.">
        <title>Molecular traces of alternative social organization in a termite genome.</title>
        <authorList>
            <person name="Terrapon N."/>
            <person name="Li C."/>
            <person name="Robertson H.M."/>
            <person name="Ji L."/>
            <person name="Meng X."/>
            <person name="Booth W."/>
            <person name="Chen Z."/>
            <person name="Childers C.P."/>
            <person name="Glastad K.M."/>
            <person name="Gokhale K."/>
            <person name="Gowin J."/>
            <person name="Gronenberg W."/>
            <person name="Hermansen R.A."/>
            <person name="Hu H."/>
            <person name="Hunt B.G."/>
            <person name="Huylmans A.K."/>
            <person name="Khalil S.M."/>
            <person name="Mitchell R.D."/>
            <person name="Munoz-Torres M.C."/>
            <person name="Mustard J.A."/>
            <person name="Pan H."/>
            <person name="Reese J.T."/>
            <person name="Scharf M.E."/>
            <person name="Sun F."/>
            <person name="Vogel H."/>
            <person name="Xiao J."/>
            <person name="Yang W."/>
            <person name="Yang Z."/>
            <person name="Yang Z."/>
            <person name="Zhou J."/>
            <person name="Zhu J."/>
            <person name="Brent C.S."/>
            <person name="Elsik C.G."/>
            <person name="Goodisman M.A."/>
            <person name="Liberles D.A."/>
            <person name="Roe R.M."/>
            <person name="Vargo E.L."/>
            <person name="Vilcinskas A."/>
            <person name="Wang J."/>
            <person name="Bornberg-Bauer E."/>
            <person name="Korb J."/>
            <person name="Zhang G."/>
            <person name="Liebig J."/>
        </authorList>
    </citation>
    <scope>NUCLEOTIDE SEQUENCE [LARGE SCALE GENOMIC DNA]</scope>
    <source>
        <tissue evidence="5">Whole organism</tissue>
    </source>
</reference>
<feature type="signal peptide" evidence="3">
    <location>
        <begin position="1"/>
        <end position="19"/>
    </location>
</feature>
<dbReference type="OMA" id="WHIRATQ"/>
<comment type="caution">
    <text evidence="2">Lacks conserved residue(s) required for the propagation of feature annotation.</text>
</comment>
<dbReference type="AlphaFoldDB" id="A0A067QT51"/>
<dbReference type="InterPro" id="IPR000859">
    <property type="entry name" value="CUB_dom"/>
</dbReference>
<dbReference type="PANTHER" id="PTHR33236:SF12">
    <property type="entry name" value="CUB DOMAIN-CONTAINING PROTEIN-RELATED"/>
    <property type="match status" value="1"/>
</dbReference>
<accession>A0A067QT51</accession>
<dbReference type="Pfam" id="PF26080">
    <property type="entry name" value="CUB_animal"/>
    <property type="match status" value="1"/>
</dbReference>
<organism evidence="5 6">
    <name type="scientific">Zootermopsis nevadensis</name>
    <name type="common">Dampwood termite</name>
    <dbReference type="NCBI Taxonomy" id="136037"/>
    <lineage>
        <taxon>Eukaryota</taxon>
        <taxon>Metazoa</taxon>
        <taxon>Ecdysozoa</taxon>
        <taxon>Arthropoda</taxon>
        <taxon>Hexapoda</taxon>
        <taxon>Insecta</taxon>
        <taxon>Pterygota</taxon>
        <taxon>Neoptera</taxon>
        <taxon>Polyneoptera</taxon>
        <taxon>Dictyoptera</taxon>
        <taxon>Blattodea</taxon>
        <taxon>Blattoidea</taxon>
        <taxon>Termitoidae</taxon>
        <taxon>Termopsidae</taxon>
        <taxon>Zootermopsis</taxon>
    </lineage>
</organism>
<proteinExistence type="predicted"/>
<evidence type="ECO:0000256" key="1">
    <source>
        <dbReference type="ARBA" id="ARBA00023157"/>
    </source>
</evidence>
<evidence type="ECO:0000256" key="3">
    <source>
        <dbReference type="SAM" id="SignalP"/>
    </source>
</evidence>
<keyword evidence="3" id="KW-0732">Signal</keyword>
<dbReference type="InterPro" id="IPR035914">
    <property type="entry name" value="Sperma_CUB_dom_sf"/>
</dbReference>
<keyword evidence="1" id="KW-1015">Disulfide bond</keyword>
<dbReference type="Proteomes" id="UP000027135">
    <property type="component" value="Unassembled WGS sequence"/>
</dbReference>
<feature type="domain" description="CUB" evidence="4">
    <location>
        <begin position="120"/>
        <end position="247"/>
    </location>
</feature>
<name>A0A067QT51_ZOONE</name>
<dbReference type="InParanoid" id="A0A067QT51"/>
<protein>
    <recommendedName>
        <fullName evidence="4">CUB domain-containing protein</fullName>
    </recommendedName>
</protein>
<feature type="chain" id="PRO_5001647829" description="CUB domain-containing protein" evidence="3">
    <location>
        <begin position="20"/>
        <end position="441"/>
    </location>
</feature>
<evidence type="ECO:0000256" key="2">
    <source>
        <dbReference type="PROSITE-ProRule" id="PRU00059"/>
    </source>
</evidence>
<gene>
    <name evidence="5" type="ORF">L798_13590</name>
</gene>